<dbReference type="AlphaFoldDB" id="A0A168LGE9"/>
<dbReference type="Pfam" id="PF13360">
    <property type="entry name" value="PQQ_2"/>
    <property type="match status" value="1"/>
</dbReference>
<dbReference type="InterPro" id="IPR018391">
    <property type="entry name" value="PQQ_b-propeller_rpt"/>
</dbReference>
<dbReference type="EMBL" id="LVJH01000015">
    <property type="protein sequence ID" value="OAB43355.1"/>
    <property type="molecule type" value="Genomic_DNA"/>
</dbReference>
<reference evidence="2 3" key="1">
    <citation type="submission" date="2016-03" db="EMBL/GenBank/DDBJ databases">
        <title>Draft genome sequence of Paenibacillus glacialis DSM 22343.</title>
        <authorList>
            <person name="Shin S.-K."/>
            <person name="Yi H."/>
        </authorList>
    </citation>
    <scope>NUCLEOTIDE SEQUENCE [LARGE SCALE GENOMIC DNA]</scope>
    <source>
        <strain evidence="2 3">DSM 22343</strain>
    </source>
</reference>
<dbReference type="STRING" id="494026.PGLA_08900"/>
<dbReference type="Gene3D" id="2.130.10.10">
    <property type="entry name" value="YVTN repeat-like/Quinoprotein amine dehydrogenase"/>
    <property type="match status" value="1"/>
</dbReference>
<evidence type="ECO:0000313" key="2">
    <source>
        <dbReference type="EMBL" id="OAB43355.1"/>
    </source>
</evidence>
<accession>A0A168LGE9</accession>
<dbReference type="OrthoDB" id="9794322at2"/>
<comment type="caution">
    <text evidence="2">The sequence shown here is derived from an EMBL/GenBank/DDBJ whole genome shotgun (WGS) entry which is preliminary data.</text>
</comment>
<gene>
    <name evidence="2" type="ORF">PGLA_08900</name>
</gene>
<evidence type="ECO:0000259" key="1">
    <source>
        <dbReference type="Pfam" id="PF13360"/>
    </source>
</evidence>
<proteinExistence type="predicted"/>
<dbReference type="InterPro" id="IPR002372">
    <property type="entry name" value="PQQ_rpt_dom"/>
</dbReference>
<name>A0A168LGE9_9BACL</name>
<dbReference type="InterPro" id="IPR011047">
    <property type="entry name" value="Quinoprotein_ADH-like_sf"/>
</dbReference>
<dbReference type="SUPFAM" id="SSF50998">
    <property type="entry name" value="Quinoprotein alcohol dehydrogenase-like"/>
    <property type="match status" value="1"/>
</dbReference>
<organism evidence="2 3">
    <name type="scientific">Paenibacillus glacialis</name>
    <dbReference type="NCBI Taxonomy" id="494026"/>
    <lineage>
        <taxon>Bacteria</taxon>
        <taxon>Bacillati</taxon>
        <taxon>Bacillota</taxon>
        <taxon>Bacilli</taxon>
        <taxon>Bacillales</taxon>
        <taxon>Paenibacillaceae</taxon>
        <taxon>Paenibacillus</taxon>
    </lineage>
</organism>
<sequence length="452" mass="50229">MLLWNRGWKSRIAIMAALTVTLGLFSISGTVSAEKAVISVKNGTNKLEVPVVKAAWTFAVDKTITNSGLTQSQAAAEDGKVFAFTNKQLTAINAVSGKKIWSYGTNLQPVVVYHQGLVIGMTQDSQIYALNAKSGQKEWLSSVKVTGEVTLVPRNDTLYVLQDSKTHSIDLRSGKLLWTANEPSSEGGSGTDIIESDGVVIRSFVVQGAMSYIQTDGFDKQTGKKLWDISHQEFPLAVKDGLVYSIYNDFMREPIPDSLNGHQKTVNVFNVKTGEKKSERIYKWKLPTNIGEPNLISRINGSMFLNDNDLYIFQGNIIGKYDFANYKLEGKPVQKWIMPYDDYEVFWPLFKIHQGRMFFQSSSEMFGMKLKDSQKVSWNGDNPAAQIDVYGNGIYRGQTDGVFYAYNLSTTKPVFSIITGSRNYGPTLKTGQMAIIQVEGKLMGFSIPTALK</sequence>
<feature type="domain" description="Pyrrolo-quinoline quinone repeat" evidence="1">
    <location>
        <begin position="55"/>
        <end position="244"/>
    </location>
</feature>
<keyword evidence="3" id="KW-1185">Reference proteome</keyword>
<dbReference type="InterPro" id="IPR015943">
    <property type="entry name" value="WD40/YVTN_repeat-like_dom_sf"/>
</dbReference>
<dbReference type="PANTHER" id="PTHR34512:SF30">
    <property type="entry name" value="OUTER MEMBRANE PROTEIN ASSEMBLY FACTOR BAMB"/>
    <property type="match status" value="1"/>
</dbReference>
<dbReference type="RefSeq" id="WP_068531725.1">
    <property type="nucleotide sequence ID" value="NZ_LVJH01000015.1"/>
</dbReference>
<dbReference type="SMART" id="SM00564">
    <property type="entry name" value="PQQ"/>
    <property type="match status" value="3"/>
</dbReference>
<protein>
    <recommendedName>
        <fullName evidence="1">Pyrrolo-quinoline quinone repeat domain-containing protein</fullName>
    </recommendedName>
</protein>
<dbReference type="PANTHER" id="PTHR34512">
    <property type="entry name" value="CELL SURFACE PROTEIN"/>
    <property type="match status" value="1"/>
</dbReference>
<dbReference type="Proteomes" id="UP000076967">
    <property type="component" value="Unassembled WGS sequence"/>
</dbReference>
<evidence type="ECO:0000313" key="3">
    <source>
        <dbReference type="Proteomes" id="UP000076967"/>
    </source>
</evidence>